<dbReference type="Proteomes" id="UP000031838">
    <property type="component" value="Chromosome 1"/>
</dbReference>
<accession>A0A0B6RS63</accession>
<evidence type="ECO:0000313" key="2">
    <source>
        <dbReference type="Proteomes" id="UP000031838"/>
    </source>
</evidence>
<dbReference type="EMBL" id="CP002580">
    <property type="protein sequence ID" value="AJK46228.1"/>
    <property type="molecule type" value="Genomic_DNA"/>
</dbReference>
<dbReference type="AlphaFoldDB" id="A0A0B6RS63"/>
<protein>
    <submittedName>
        <fullName evidence="1">Uncharacterized protein</fullName>
    </submittedName>
</protein>
<dbReference type="KEGG" id="bgp:BGL_1c17190"/>
<proteinExistence type="predicted"/>
<keyword evidence="2" id="KW-1185">Reference proteome</keyword>
<evidence type="ECO:0000313" key="1">
    <source>
        <dbReference type="EMBL" id="AJK46228.1"/>
    </source>
</evidence>
<dbReference type="HOGENOM" id="CLU_2168306_0_0_4"/>
<dbReference type="RefSeq" id="WP_042624792.1">
    <property type="nucleotide sequence ID" value="NZ_CP002580.1"/>
</dbReference>
<reference evidence="1 2" key="2">
    <citation type="journal article" date="2016" name="Appl. Microbiol. Biotechnol.">
        <title>Mutations improving production and secretion of extracellular lipase by Burkholderia glumae PG1.</title>
        <authorList>
            <person name="Knapp A."/>
            <person name="Voget S."/>
            <person name="Gao R."/>
            <person name="Zaburannyi N."/>
            <person name="Krysciak D."/>
            <person name="Breuer M."/>
            <person name="Hauer B."/>
            <person name="Streit W.R."/>
            <person name="Muller R."/>
            <person name="Daniel R."/>
            <person name="Jaeger K.E."/>
        </authorList>
    </citation>
    <scope>NUCLEOTIDE SEQUENCE [LARGE SCALE GENOMIC DNA]</scope>
    <source>
        <strain evidence="1 2">PG1</strain>
    </source>
</reference>
<sequence>MLDKDTRAAKSFYREVRKFAETAKAWDTASIFYETRPDEAFDLTLVSQRVYGRRDEFLAVMAAAGLDSAFQPLPQKRIVLPNEGRLLAIKRRTGFESIADYREDYAPTWAQG</sequence>
<organism evidence="1 2">
    <name type="scientific">Burkholderia plantarii</name>
    <dbReference type="NCBI Taxonomy" id="41899"/>
    <lineage>
        <taxon>Bacteria</taxon>
        <taxon>Pseudomonadati</taxon>
        <taxon>Pseudomonadota</taxon>
        <taxon>Betaproteobacteria</taxon>
        <taxon>Burkholderiales</taxon>
        <taxon>Burkholderiaceae</taxon>
        <taxon>Burkholderia</taxon>
    </lineage>
</organism>
<name>A0A0B6RS63_BURPL</name>
<gene>
    <name evidence="1" type="ORF">BGL_1c17190</name>
</gene>
<reference evidence="2" key="1">
    <citation type="submission" date="2011-03" db="EMBL/GenBank/DDBJ databases">
        <authorList>
            <person name="Voget S."/>
            <person name="Streit W.R."/>
            <person name="Jaeger K.E."/>
            <person name="Daniel R."/>
        </authorList>
    </citation>
    <scope>NUCLEOTIDE SEQUENCE [LARGE SCALE GENOMIC DNA]</scope>
    <source>
        <strain evidence="2">PG1</strain>
    </source>
</reference>